<evidence type="ECO:0000256" key="2">
    <source>
        <dbReference type="SAM" id="Coils"/>
    </source>
</evidence>
<name>A0A6V7TJK3_MELEN</name>
<keyword evidence="1" id="KW-0863">Zinc-finger</keyword>
<dbReference type="SMART" id="SM00343">
    <property type="entry name" value="ZnF_C2HC"/>
    <property type="match status" value="1"/>
</dbReference>
<evidence type="ECO:0000256" key="4">
    <source>
        <dbReference type="SAM" id="Phobius"/>
    </source>
</evidence>
<evidence type="ECO:0000259" key="5">
    <source>
        <dbReference type="PROSITE" id="PS50158"/>
    </source>
</evidence>
<keyword evidence="4" id="KW-0472">Membrane</keyword>
<dbReference type="Proteomes" id="UP000580250">
    <property type="component" value="Unassembled WGS sequence"/>
</dbReference>
<comment type="caution">
    <text evidence="6">The sequence shown here is derived from an EMBL/GenBank/DDBJ whole genome shotgun (WGS) entry which is preliminary data.</text>
</comment>
<dbReference type="AlphaFoldDB" id="A0A6V7TJK3"/>
<dbReference type="EMBL" id="CAJEWN010000002">
    <property type="protein sequence ID" value="CAD2123517.1"/>
    <property type="molecule type" value="Genomic_DNA"/>
</dbReference>
<dbReference type="PROSITE" id="PS50158">
    <property type="entry name" value="ZF_CCHC"/>
    <property type="match status" value="1"/>
</dbReference>
<feature type="coiled-coil region" evidence="2">
    <location>
        <begin position="168"/>
        <end position="202"/>
    </location>
</feature>
<sequence>MPNPEQTRSFPVASQPRKPFCSLCQGNHLPSKCPKHNNPQARKDRLQEQNRCINCLKEGHRAMDCQNNRRCSNCHGRHHFLVCFSRANKPKSRPKMLEFNQRSSFQSRPPAPVFKPRRPTQAHPIWERQNEPPMPNYERKEEPTKQGPKENSVVSTVMNDQNKPKAGMSEAKKLLDEKTKALQEKDRKIAKLISELMLARRKSEEESKKAKRLKVLLDKTNLRKNGDINPKKIDNGKGILKQTRLRVNSLQKTNRELLVKNGQQLERLEPPDFYAFCCPWMDIKMFMIVFAAFAMILDGAKDALRMFIRATNKLWKCKPNEKMEKELTLETRSWLSLTLFATVVAINPSWIFPAIFVNVMNGWAHEWKESRKGAMDDVPKIKKRKKILERWKKEIEDETLDAGGNVAKRLKMRKIK</sequence>
<keyword evidence="4" id="KW-0812">Transmembrane</keyword>
<keyword evidence="4" id="KW-1133">Transmembrane helix</keyword>
<evidence type="ECO:0000256" key="1">
    <source>
        <dbReference type="PROSITE-ProRule" id="PRU00047"/>
    </source>
</evidence>
<evidence type="ECO:0000256" key="3">
    <source>
        <dbReference type="SAM" id="MobiDB-lite"/>
    </source>
</evidence>
<reference evidence="6 7" key="1">
    <citation type="submission" date="2020-08" db="EMBL/GenBank/DDBJ databases">
        <authorList>
            <person name="Koutsovoulos G."/>
            <person name="Danchin GJ E."/>
        </authorList>
    </citation>
    <scope>NUCLEOTIDE SEQUENCE [LARGE SCALE GENOMIC DNA]</scope>
</reference>
<evidence type="ECO:0000313" key="7">
    <source>
        <dbReference type="Proteomes" id="UP000580250"/>
    </source>
</evidence>
<dbReference type="InterPro" id="IPR001878">
    <property type="entry name" value="Znf_CCHC"/>
</dbReference>
<keyword evidence="2" id="KW-0175">Coiled coil</keyword>
<evidence type="ECO:0000313" key="6">
    <source>
        <dbReference type="EMBL" id="CAD2123517.1"/>
    </source>
</evidence>
<feature type="compositionally biased region" description="Basic and acidic residues" evidence="3">
    <location>
        <begin position="137"/>
        <end position="148"/>
    </location>
</feature>
<feature type="domain" description="CCHC-type" evidence="5">
    <location>
        <begin position="51"/>
        <end position="67"/>
    </location>
</feature>
<gene>
    <name evidence="6" type="ORF">MENT_LOCUS472</name>
</gene>
<accession>A0A6V7TJK3</accession>
<dbReference type="Gene3D" id="4.10.60.10">
    <property type="entry name" value="Zinc finger, CCHC-type"/>
    <property type="match status" value="1"/>
</dbReference>
<proteinExistence type="predicted"/>
<protein>
    <recommendedName>
        <fullName evidence="5">CCHC-type domain-containing protein</fullName>
    </recommendedName>
</protein>
<dbReference type="GO" id="GO:0008270">
    <property type="term" value="F:zinc ion binding"/>
    <property type="evidence" value="ECO:0007669"/>
    <property type="project" value="UniProtKB-KW"/>
</dbReference>
<dbReference type="GO" id="GO:0003676">
    <property type="term" value="F:nucleic acid binding"/>
    <property type="evidence" value="ECO:0007669"/>
    <property type="project" value="InterPro"/>
</dbReference>
<feature type="transmembrane region" description="Helical" evidence="4">
    <location>
        <begin position="334"/>
        <end position="357"/>
    </location>
</feature>
<keyword evidence="1" id="KW-0862">Zinc</keyword>
<dbReference type="OrthoDB" id="5984724at2759"/>
<feature type="region of interest" description="Disordered" evidence="3">
    <location>
        <begin position="100"/>
        <end position="152"/>
    </location>
</feature>
<organism evidence="6 7">
    <name type="scientific">Meloidogyne enterolobii</name>
    <name type="common">Root-knot nematode worm</name>
    <name type="synonym">Meloidogyne mayaguensis</name>
    <dbReference type="NCBI Taxonomy" id="390850"/>
    <lineage>
        <taxon>Eukaryota</taxon>
        <taxon>Metazoa</taxon>
        <taxon>Ecdysozoa</taxon>
        <taxon>Nematoda</taxon>
        <taxon>Chromadorea</taxon>
        <taxon>Rhabditida</taxon>
        <taxon>Tylenchina</taxon>
        <taxon>Tylenchomorpha</taxon>
        <taxon>Tylenchoidea</taxon>
        <taxon>Meloidogynidae</taxon>
        <taxon>Meloidogyninae</taxon>
        <taxon>Meloidogyne</taxon>
    </lineage>
</organism>
<keyword evidence="1" id="KW-0479">Metal-binding</keyword>